<keyword evidence="2" id="KW-1185">Reference proteome</keyword>
<dbReference type="PANTHER" id="PTHR39338:SF5">
    <property type="entry name" value="BLR6139 PROTEIN"/>
    <property type="match status" value="1"/>
</dbReference>
<evidence type="ECO:0000313" key="1">
    <source>
        <dbReference type="EMBL" id="TQV84781.1"/>
    </source>
</evidence>
<dbReference type="EMBL" id="VHSG01000005">
    <property type="protein sequence ID" value="TQV84781.1"/>
    <property type="molecule type" value="Genomic_DNA"/>
</dbReference>
<comment type="caution">
    <text evidence="1">The sequence shown here is derived from an EMBL/GenBank/DDBJ whole genome shotgun (WGS) entry which is preliminary data.</text>
</comment>
<evidence type="ECO:0000313" key="2">
    <source>
        <dbReference type="Proteomes" id="UP000319732"/>
    </source>
</evidence>
<dbReference type="SUPFAM" id="SSF53300">
    <property type="entry name" value="vWA-like"/>
    <property type="match status" value="1"/>
</dbReference>
<organism evidence="1 2">
    <name type="scientific">Exilibacterium tricleocarpae</name>
    <dbReference type="NCBI Taxonomy" id="2591008"/>
    <lineage>
        <taxon>Bacteria</taxon>
        <taxon>Pseudomonadati</taxon>
        <taxon>Pseudomonadota</taxon>
        <taxon>Gammaproteobacteria</taxon>
        <taxon>Cellvibrionales</taxon>
        <taxon>Cellvibrionaceae</taxon>
        <taxon>Exilibacterium</taxon>
    </lineage>
</organism>
<reference evidence="1 2" key="1">
    <citation type="submission" date="2019-06" db="EMBL/GenBank/DDBJ databases">
        <title>Whole genome sequence for Cellvibrionaceae sp. R142.</title>
        <authorList>
            <person name="Wang G."/>
        </authorList>
    </citation>
    <scope>NUCLEOTIDE SEQUENCE [LARGE SCALE GENOMIC DNA]</scope>
    <source>
        <strain evidence="1 2">R142</strain>
    </source>
</reference>
<protein>
    <submittedName>
        <fullName evidence="1">VWA domain-containing protein</fullName>
    </submittedName>
</protein>
<proteinExistence type="predicted"/>
<dbReference type="Pfam" id="PF05762">
    <property type="entry name" value="VWA_CoxE"/>
    <property type="match status" value="1"/>
</dbReference>
<name>A0A545U5N6_9GAMM</name>
<sequence>MQQVLNEFIVALRQSDVGVSPAETLDALHTLKIIGLDDRPRLKTALGLVLAKSQDQKYLYEQLFDRYFQVPGAPGAEVDEPVGADATAAQNPEDPMPLIADGDAAAAVVSALGRQLLDGDAAELSLAVATAAREAGVNQIQVFTQKSRYSYDVLQRLGMDALNREINTLNQNPADLGQQLLLTRLQHRRQQLVDQVKDYVEQQYLLFAGQQGRRLQDESLQKVRLTNIDLHHYQHMTRLVRKAAKQLAAQHARRRKVAKRGLLDVRRTIAANAAFDGIQFRTRWKSVRIDRPKVVAICDVSGSVSRVARFLLLFLYSLQDVMPRVRSFVFTAALTEVTDCFAELELEAAVSDLLNNWGNMSTDYGRALRELDAHLLSDIDNKTTVIMLGDARNNDADGNAGVWERVYRRSRRVIWLNPESRVSWNTGDSIMRDYAPFCSQVEPCNSLRDLTRIFSRLLRHS</sequence>
<dbReference type="InterPro" id="IPR036465">
    <property type="entry name" value="vWFA_dom_sf"/>
</dbReference>
<gene>
    <name evidence="1" type="ORF">FKG94_04490</name>
</gene>
<dbReference type="RefSeq" id="WP_142902987.1">
    <property type="nucleotide sequence ID" value="NZ_ML660088.1"/>
</dbReference>
<dbReference type="OrthoDB" id="9790469at2"/>
<accession>A0A545U5N6</accession>
<dbReference type="InterPro" id="IPR008912">
    <property type="entry name" value="Uncharacterised_CoxE"/>
</dbReference>
<dbReference type="PIRSF" id="PIRSF010256">
    <property type="entry name" value="CoxE_vWa"/>
    <property type="match status" value="1"/>
</dbReference>
<dbReference type="PANTHER" id="PTHR39338">
    <property type="entry name" value="BLL5662 PROTEIN-RELATED"/>
    <property type="match status" value="1"/>
</dbReference>
<dbReference type="AlphaFoldDB" id="A0A545U5N6"/>
<dbReference type="InterPro" id="IPR011195">
    <property type="entry name" value="UCP010256"/>
</dbReference>
<dbReference type="Proteomes" id="UP000319732">
    <property type="component" value="Unassembled WGS sequence"/>
</dbReference>